<proteinExistence type="predicted"/>
<comment type="caution">
    <text evidence="2">The sequence shown here is derived from an EMBL/GenBank/DDBJ whole genome shotgun (WGS) entry which is preliminary data.</text>
</comment>
<evidence type="ECO:0000313" key="2">
    <source>
        <dbReference type="EMBL" id="CAI2385846.1"/>
    </source>
</evidence>
<name>A0AAD1Y8A3_EUPCR</name>
<dbReference type="EMBL" id="CAMPGE010028308">
    <property type="protein sequence ID" value="CAI2385846.1"/>
    <property type="molecule type" value="Genomic_DNA"/>
</dbReference>
<gene>
    <name evidence="2" type="ORF">ECRASSUSDP1_LOCUS27435</name>
</gene>
<accession>A0AAD1Y8A3</accession>
<protein>
    <recommendedName>
        <fullName evidence="4">Secreted protein</fullName>
    </recommendedName>
</protein>
<evidence type="ECO:0008006" key="4">
    <source>
        <dbReference type="Google" id="ProtNLM"/>
    </source>
</evidence>
<dbReference type="Proteomes" id="UP001295684">
    <property type="component" value="Unassembled WGS sequence"/>
</dbReference>
<evidence type="ECO:0000256" key="1">
    <source>
        <dbReference type="SAM" id="SignalP"/>
    </source>
</evidence>
<sequence>MIEFNKNLAKSVCACLCLIRLPVRLIHLALCSSSCSSSCKSASRRWSSLHWRVACMCTLILDFEHSSFYFCEVQDVFNKTFQNVSRRCSHPVIFGPILSQVVLHQVQRQRHRIEGSPELVGHIREHLALIVALGFSFF</sequence>
<organism evidence="2 3">
    <name type="scientific">Euplotes crassus</name>
    <dbReference type="NCBI Taxonomy" id="5936"/>
    <lineage>
        <taxon>Eukaryota</taxon>
        <taxon>Sar</taxon>
        <taxon>Alveolata</taxon>
        <taxon>Ciliophora</taxon>
        <taxon>Intramacronucleata</taxon>
        <taxon>Spirotrichea</taxon>
        <taxon>Hypotrichia</taxon>
        <taxon>Euplotida</taxon>
        <taxon>Euplotidae</taxon>
        <taxon>Moneuplotes</taxon>
    </lineage>
</organism>
<feature type="chain" id="PRO_5041897672" description="Secreted protein" evidence="1">
    <location>
        <begin position="32"/>
        <end position="138"/>
    </location>
</feature>
<reference evidence="2" key="1">
    <citation type="submission" date="2023-07" db="EMBL/GenBank/DDBJ databases">
        <authorList>
            <consortium name="AG Swart"/>
            <person name="Singh M."/>
            <person name="Singh A."/>
            <person name="Seah K."/>
            <person name="Emmerich C."/>
        </authorList>
    </citation>
    <scope>NUCLEOTIDE SEQUENCE</scope>
    <source>
        <strain evidence="2">DP1</strain>
    </source>
</reference>
<keyword evidence="1" id="KW-0732">Signal</keyword>
<keyword evidence="3" id="KW-1185">Reference proteome</keyword>
<dbReference type="AlphaFoldDB" id="A0AAD1Y8A3"/>
<evidence type="ECO:0000313" key="3">
    <source>
        <dbReference type="Proteomes" id="UP001295684"/>
    </source>
</evidence>
<feature type="signal peptide" evidence="1">
    <location>
        <begin position="1"/>
        <end position="31"/>
    </location>
</feature>